<evidence type="ECO:0000313" key="1">
    <source>
        <dbReference type="EMBL" id="KHF40037.1"/>
    </source>
</evidence>
<sequence>MDLSEKQFSRLSKKSLKHLEKLQHKYSQEFGDFISKAELMSLIVRYSRERTKDPYIQEKKE</sequence>
<evidence type="ECO:0000313" key="2">
    <source>
        <dbReference type="Proteomes" id="UP000030832"/>
    </source>
</evidence>
<dbReference type="Proteomes" id="UP000030832">
    <property type="component" value="Unassembled WGS sequence"/>
</dbReference>
<dbReference type="EMBL" id="JRJU01000013">
    <property type="protein sequence ID" value="KHF40037.1"/>
    <property type="molecule type" value="Genomic_DNA"/>
</dbReference>
<keyword evidence="2" id="KW-1185">Reference proteome</keyword>
<reference evidence="1 2" key="1">
    <citation type="submission" date="2014-09" db="EMBL/GenBank/DDBJ databases">
        <title>Genome sequencing and annotation of Bacillus Okhensis strain Kh10-101T.</title>
        <authorList>
            <person name="Prakash J.S."/>
        </authorList>
    </citation>
    <scope>NUCLEOTIDE SEQUENCE [LARGE SCALE GENOMIC DNA]</scope>
    <source>
        <strain evidence="2">Kh10-101T</strain>
    </source>
</reference>
<dbReference type="OrthoDB" id="2940301at2"/>
<name>A0A0B0IGN2_9BACI</name>
<accession>A0A0B0IGN2</accession>
<dbReference type="AlphaFoldDB" id="A0A0B0IGN2"/>
<organism evidence="1 2">
    <name type="scientific">Halalkalibacter okhensis</name>
    <dbReference type="NCBI Taxonomy" id="333138"/>
    <lineage>
        <taxon>Bacteria</taxon>
        <taxon>Bacillati</taxon>
        <taxon>Bacillota</taxon>
        <taxon>Bacilli</taxon>
        <taxon>Bacillales</taxon>
        <taxon>Bacillaceae</taxon>
        <taxon>Halalkalibacter</taxon>
    </lineage>
</organism>
<gene>
    <name evidence="1" type="ORF">LQ50_12190</name>
</gene>
<protein>
    <submittedName>
        <fullName evidence="1">Uncharacterized protein</fullName>
    </submittedName>
</protein>
<comment type="caution">
    <text evidence="1">The sequence shown here is derived from an EMBL/GenBank/DDBJ whole genome shotgun (WGS) entry which is preliminary data.</text>
</comment>
<dbReference type="eggNOG" id="ENOG5030ESA">
    <property type="taxonomic scope" value="Bacteria"/>
</dbReference>
<dbReference type="RefSeq" id="WP_034629210.1">
    <property type="nucleotide sequence ID" value="NZ_JRJU01000013.1"/>
</dbReference>
<proteinExistence type="predicted"/>